<dbReference type="InterPro" id="IPR036457">
    <property type="entry name" value="PPM-type-like_dom_sf"/>
</dbReference>
<dbReference type="OrthoDB" id="10264738at2759"/>
<dbReference type="SUPFAM" id="SSF81606">
    <property type="entry name" value="PP2C-like"/>
    <property type="match status" value="1"/>
</dbReference>
<dbReference type="InterPro" id="IPR001932">
    <property type="entry name" value="PPM-type_phosphatase-like_dom"/>
</dbReference>
<sequence length="201" mass="22415">MGNNNSGKNQSDTNKDKSTSQYALDYKRNFDITAEKGDGIVFGYHEASKKTRDEDQATYVCWKHSKDGTIHGWGIFDGHGGYECALYSSQHFLQFVKESHKNAPTGSDWKQILSDAFSQFDQHLGTLHIRGGCTVLCVFYVVSKKQFIVANVGDARAIHTTNNGTTVCPLSFDHTPVNEYDRIATQARQLLETQAESPLAK</sequence>
<keyword evidence="3" id="KW-1185">Reference proteome</keyword>
<feature type="domain" description="PPM-type phosphatase" evidence="1">
    <location>
        <begin position="41"/>
        <end position="201"/>
    </location>
</feature>
<organism evidence="2 3">
    <name type="scientific">Reticulomyxa filosa</name>
    <dbReference type="NCBI Taxonomy" id="46433"/>
    <lineage>
        <taxon>Eukaryota</taxon>
        <taxon>Sar</taxon>
        <taxon>Rhizaria</taxon>
        <taxon>Retaria</taxon>
        <taxon>Foraminifera</taxon>
        <taxon>Monothalamids</taxon>
        <taxon>Reticulomyxidae</taxon>
        <taxon>Reticulomyxa</taxon>
    </lineage>
</organism>
<dbReference type="Gene3D" id="3.60.40.10">
    <property type="entry name" value="PPM-type phosphatase domain"/>
    <property type="match status" value="1"/>
</dbReference>
<evidence type="ECO:0000259" key="1">
    <source>
        <dbReference type="PROSITE" id="PS51746"/>
    </source>
</evidence>
<dbReference type="Pfam" id="PF00481">
    <property type="entry name" value="PP2C"/>
    <property type="match status" value="1"/>
</dbReference>
<dbReference type="InterPro" id="IPR015655">
    <property type="entry name" value="PP2C"/>
</dbReference>
<protein>
    <recommendedName>
        <fullName evidence="1">PPM-type phosphatase domain-containing protein</fullName>
    </recommendedName>
</protein>
<reference evidence="2 3" key="1">
    <citation type="journal article" date="2013" name="Curr. Biol.">
        <title>The Genome of the Foraminiferan Reticulomyxa filosa.</title>
        <authorList>
            <person name="Glockner G."/>
            <person name="Hulsmann N."/>
            <person name="Schleicher M."/>
            <person name="Noegel A.A."/>
            <person name="Eichinger L."/>
            <person name="Gallinger C."/>
            <person name="Pawlowski J."/>
            <person name="Sierra R."/>
            <person name="Euteneuer U."/>
            <person name="Pillet L."/>
            <person name="Moustafa A."/>
            <person name="Platzer M."/>
            <person name="Groth M."/>
            <person name="Szafranski K."/>
            <person name="Schliwa M."/>
        </authorList>
    </citation>
    <scope>NUCLEOTIDE SEQUENCE [LARGE SCALE GENOMIC DNA]</scope>
</reference>
<evidence type="ECO:0000313" key="3">
    <source>
        <dbReference type="Proteomes" id="UP000023152"/>
    </source>
</evidence>
<proteinExistence type="predicted"/>
<dbReference type="EMBL" id="ASPP01018598">
    <property type="protein sequence ID" value="ETO16067.1"/>
    <property type="molecule type" value="Genomic_DNA"/>
</dbReference>
<dbReference type="PROSITE" id="PS51746">
    <property type="entry name" value="PPM_2"/>
    <property type="match status" value="1"/>
</dbReference>
<dbReference type="GO" id="GO:0004722">
    <property type="term" value="F:protein serine/threonine phosphatase activity"/>
    <property type="evidence" value="ECO:0007669"/>
    <property type="project" value="InterPro"/>
</dbReference>
<dbReference type="SMART" id="SM00332">
    <property type="entry name" value="PP2Cc"/>
    <property type="match status" value="1"/>
</dbReference>
<dbReference type="AlphaFoldDB" id="X6MRJ2"/>
<dbReference type="PANTHER" id="PTHR47992">
    <property type="entry name" value="PROTEIN PHOSPHATASE"/>
    <property type="match status" value="1"/>
</dbReference>
<accession>X6MRJ2</accession>
<dbReference type="Proteomes" id="UP000023152">
    <property type="component" value="Unassembled WGS sequence"/>
</dbReference>
<comment type="caution">
    <text evidence="2">The sequence shown here is derived from an EMBL/GenBank/DDBJ whole genome shotgun (WGS) entry which is preliminary data.</text>
</comment>
<name>X6MRJ2_RETFI</name>
<gene>
    <name evidence="2" type="ORF">RFI_21293</name>
</gene>
<dbReference type="CDD" id="cd00143">
    <property type="entry name" value="PP2Cc"/>
    <property type="match status" value="1"/>
</dbReference>
<evidence type="ECO:0000313" key="2">
    <source>
        <dbReference type="EMBL" id="ETO16067.1"/>
    </source>
</evidence>